<dbReference type="InterPro" id="IPR029028">
    <property type="entry name" value="Alpha/beta_knot_MTases"/>
</dbReference>
<evidence type="ECO:0000313" key="11">
    <source>
        <dbReference type="Proteomes" id="UP000075502"/>
    </source>
</evidence>
<evidence type="ECO:0000256" key="3">
    <source>
        <dbReference type="ARBA" id="ARBA00022679"/>
    </source>
</evidence>
<reference evidence="9 12" key="2">
    <citation type="submission" date="2015-09" db="EMBL/GenBank/DDBJ databases">
        <title>Sorangium comparison.</title>
        <authorList>
            <person name="Zaburannyi N."/>
            <person name="Bunk B."/>
            <person name="Overmann J."/>
            <person name="Mueller R."/>
        </authorList>
    </citation>
    <scope>NUCLEOTIDE SEQUENCE [LARGE SCALE GENOMIC DNA]</scope>
    <source>
        <strain evidence="9 12">So ce836</strain>
    </source>
</reference>
<keyword evidence="3 6" id="KW-0808">Transferase</keyword>
<dbReference type="Pfam" id="PF00588">
    <property type="entry name" value="SpoU_methylase"/>
    <property type="match status" value="1"/>
</dbReference>
<feature type="binding site" evidence="6 7">
    <location>
        <position position="137"/>
    </location>
    <ligand>
        <name>S-adenosyl-L-methionine</name>
        <dbReference type="ChEBI" id="CHEBI:59789"/>
    </ligand>
</feature>
<dbReference type="EMBL" id="JEME01001676">
    <property type="protein sequence ID" value="KYG06435.1"/>
    <property type="molecule type" value="Genomic_DNA"/>
</dbReference>
<dbReference type="PIRSF" id="PIRSF029256">
    <property type="entry name" value="SpoU_TrmH_prd"/>
    <property type="match status" value="1"/>
</dbReference>
<comment type="function">
    <text evidence="6">Could methylate the ribose at the nucleotide 34 wobble position in tRNA.</text>
</comment>
<comment type="caution">
    <text evidence="6">Lacks conserved residue(s) required for the propagation of feature annotation.</text>
</comment>
<dbReference type="EC" id="2.1.1.207" evidence="6"/>
<comment type="similarity">
    <text evidence="6">Belongs to the class IV-like SAM-binding methyltransferase superfamily. RNA methyltransferase TrmH family. TrmL subfamily.</text>
</comment>
<name>A0A150TP25_SORCE</name>
<reference evidence="10 11" key="1">
    <citation type="submission" date="2014-02" db="EMBL/GenBank/DDBJ databases">
        <title>The small core and large imbalanced accessory genome model reveals a collaborative survival strategy of Sorangium cellulosum strains in nature.</title>
        <authorList>
            <person name="Han K."/>
            <person name="Peng R."/>
            <person name="Blom J."/>
            <person name="Li Y.-Z."/>
        </authorList>
    </citation>
    <scope>NUCLEOTIDE SEQUENCE [LARGE SCALE GENOMIC DNA]</scope>
    <source>
        <strain evidence="10 11">So0007-03</strain>
    </source>
</reference>
<evidence type="ECO:0000313" key="9">
    <source>
        <dbReference type="EMBL" id="AUX30114.1"/>
    </source>
</evidence>
<dbReference type="PANTHER" id="PTHR42971:SF1">
    <property type="entry name" value="TRNA (CYTIDINE(34)-2'-O)-METHYLTRANSFERASE"/>
    <property type="match status" value="1"/>
</dbReference>
<feature type="domain" description="tRNA/rRNA methyltransferase SpoU type" evidence="8">
    <location>
        <begin position="18"/>
        <end position="157"/>
    </location>
</feature>
<dbReference type="CDD" id="cd18094">
    <property type="entry name" value="SpoU-like_TrmL"/>
    <property type="match status" value="1"/>
</dbReference>
<accession>A0A150TP25</accession>
<gene>
    <name evidence="10" type="ORF">BE21_34870</name>
    <name evidence="9" type="ORF">SOCE836_022110</name>
</gene>
<dbReference type="InterPro" id="IPR016914">
    <property type="entry name" value="TrmL"/>
</dbReference>
<dbReference type="GO" id="GO:0008757">
    <property type="term" value="F:S-adenosylmethionine-dependent methyltransferase activity"/>
    <property type="evidence" value="ECO:0007669"/>
    <property type="project" value="UniProtKB-UniRule"/>
</dbReference>
<keyword evidence="2 6" id="KW-0489">Methyltransferase</keyword>
<sequence length="172" mass="18932">MLKDGRPRLRAAPLDPPFRIVLVEPEIPQNTGNIARLAAATQSPLHLLGRLGFRIDERSVRRAGLDYWHLVTLEQHLDIAHFRHRHPNARLRLFSAVAQRSYLDADFRPGDALVFGKESVGLDPDLLARMPDDVFGIPTLGPVRSLNLANAVSIVLYEALRQVGALAGAAPG</sequence>
<feature type="binding site" evidence="6 7">
    <location>
        <position position="116"/>
    </location>
    <ligand>
        <name>S-adenosyl-L-methionine</name>
        <dbReference type="ChEBI" id="CHEBI:59789"/>
    </ligand>
</feature>
<dbReference type="InterPro" id="IPR029026">
    <property type="entry name" value="tRNA_m1G_MTases_N"/>
</dbReference>
<comment type="catalytic activity">
    <reaction evidence="6">
        <text>5-carboxymethylaminomethyluridine(34) in tRNA(Leu) + S-adenosyl-L-methionine = 5-carboxymethylaminomethyl-2'-O-methyluridine(34) in tRNA(Leu) + S-adenosyl-L-homocysteine + H(+)</text>
        <dbReference type="Rhea" id="RHEA:43088"/>
        <dbReference type="Rhea" id="RHEA-COMP:10333"/>
        <dbReference type="Rhea" id="RHEA-COMP:10334"/>
        <dbReference type="ChEBI" id="CHEBI:15378"/>
        <dbReference type="ChEBI" id="CHEBI:57856"/>
        <dbReference type="ChEBI" id="CHEBI:59789"/>
        <dbReference type="ChEBI" id="CHEBI:74508"/>
        <dbReference type="ChEBI" id="CHEBI:74511"/>
        <dbReference type="EC" id="2.1.1.207"/>
    </reaction>
</comment>
<evidence type="ECO:0000256" key="6">
    <source>
        <dbReference type="HAMAP-Rule" id="MF_01885"/>
    </source>
</evidence>
<dbReference type="Gene3D" id="3.40.1280.10">
    <property type="match status" value="1"/>
</dbReference>
<protein>
    <recommendedName>
        <fullName evidence="6">Putative tRNA (cytidine(34)-2'-O)-methyltransferase</fullName>
        <ecNumber evidence="6">2.1.1.207</ecNumber>
    </recommendedName>
    <alternativeName>
        <fullName evidence="6">tRNA (cytidine/uridine-2'-O-)-methyltransferase</fullName>
    </alternativeName>
</protein>
<comment type="subcellular location">
    <subcellularLocation>
        <location evidence="6">Cytoplasm</location>
    </subcellularLocation>
</comment>
<evidence type="ECO:0000259" key="8">
    <source>
        <dbReference type="Pfam" id="PF00588"/>
    </source>
</evidence>
<dbReference type="PANTHER" id="PTHR42971">
    <property type="entry name" value="TRNA (CYTIDINE(34)-2'-O)-METHYLTRANSFERASE"/>
    <property type="match status" value="1"/>
</dbReference>
<comment type="catalytic activity">
    <reaction evidence="6">
        <text>cytidine(34) in tRNA + S-adenosyl-L-methionine = 2'-O-methylcytidine(34) in tRNA + S-adenosyl-L-homocysteine + H(+)</text>
        <dbReference type="Rhea" id="RHEA:43084"/>
        <dbReference type="Rhea" id="RHEA-COMP:10331"/>
        <dbReference type="Rhea" id="RHEA-COMP:10332"/>
        <dbReference type="ChEBI" id="CHEBI:15378"/>
        <dbReference type="ChEBI" id="CHEBI:57856"/>
        <dbReference type="ChEBI" id="CHEBI:59789"/>
        <dbReference type="ChEBI" id="CHEBI:74495"/>
        <dbReference type="ChEBI" id="CHEBI:82748"/>
        <dbReference type="EC" id="2.1.1.207"/>
    </reaction>
</comment>
<dbReference type="HAMAP" id="MF_01885">
    <property type="entry name" value="tRNA_methyltr_TrmL"/>
    <property type="match status" value="1"/>
</dbReference>
<dbReference type="SUPFAM" id="SSF75217">
    <property type="entry name" value="alpha/beta knot"/>
    <property type="match status" value="1"/>
</dbReference>
<dbReference type="RefSeq" id="WP_044987962.1">
    <property type="nucleotide sequence ID" value="NZ_CP012672.1"/>
</dbReference>
<evidence type="ECO:0000256" key="2">
    <source>
        <dbReference type="ARBA" id="ARBA00022603"/>
    </source>
</evidence>
<evidence type="ECO:0000256" key="5">
    <source>
        <dbReference type="ARBA" id="ARBA00022694"/>
    </source>
</evidence>
<proteinExistence type="inferred from homology"/>
<evidence type="ECO:0000313" key="10">
    <source>
        <dbReference type="EMBL" id="KYG06435.1"/>
    </source>
</evidence>
<dbReference type="AlphaFoldDB" id="A0A150TP25"/>
<evidence type="ECO:0000256" key="4">
    <source>
        <dbReference type="ARBA" id="ARBA00022691"/>
    </source>
</evidence>
<keyword evidence="1 6" id="KW-0963">Cytoplasm</keyword>
<keyword evidence="4 6" id="KW-0949">S-adenosyl-L-methionine</keyword>
<evidence type="ECO:0000256" key="1">
    <source>
        <dbReference type="ARBA" id="ARBA00022490"/>
    </source>
</evidence>
<dbReference type="GO" id="GO:0008175">
    <property type="term" value="F:tRNA methyltransferase activity"/>
    <property type="evidence" value="ECO:0007669"/>
    <property type="project" value="UniProtKB-UniRule"/>
</dbReference>
<feature type="binding site" evidence="6 7">
    <location>
        <position position="145"/>
    </location>
    <ligand>
        <name>S-adenosyl-L-methionine</name>
        <dbReference type="ChEBI" id="CHEBI:59789"/>
    </ligand>
</feature>
<evidence type="ECO:0000256" key="7">
    <source>
        <dbReference type="PIRSR" id="PIRSR029256-1"/>
    </source>
</evidence>
<dbReference type="GO" id="GO:0003723">
    <property type="term" value="F:RNA binding"/>
    <property type="evidence" value="ECO:0007669"/>
    <property type="project" value="InterPro"/>
</dbReference>
<dbReference type="Proteomes" id="UP000075502">
    <property type="component" value="Unassembled WGS sequence"/>
</dbReference>
<dbReference type="EMBL" id="CP012672">
    <property type="protein sequence ID" value="AUX30114.1"/>
    <property type="molecule type" value="Genomic_DNA"/>
</dbReference>
<evidence type="ECO:0000313" key="12">
    <source>
        <dbReference type="Proteomes" id="UP000295497"/>
    </source>
</evidence>
<dbReference type="Proteomes" id="UP000295497">
    <property type="component" value="Chromosome"/>
</dbReference>
<dbReference type="GO" id="GO:0005737">
    <property type="term" value="C:cytoplasm"/>
    <property type="evidence" value="ECO:0007669"/>
    <property type="project" value="UniProtKB-SubCell"/>
</dbReference>
<dbReference type="InterPro" id="IPR001537">
    <property type="entry name" value="SpoU_MeTrfase"/>
</dbReference>
<dbReference type="GO" id="GO:0002130">
    <property type="term" value="P:wobble position ribose methylation"/>
    <property type="evidence" value="ECO:0007669"/>
    <property type="project" value="TreeGrafter"/>
</dbReference>
<keyword evidence="5 6" id="KW-0819">tRNA processing</keyword>
<organism evidence="10 11">
    <name type="scientific">Sorangium cellulosum</name>
    <name type="common">Polyangium cellulosum</name>
    <dbReference type="NCBI Taxonomy" id="56"/>
    <lineage>
        <taxon>Bacteria</taxon>
        <taxon>Pseudomonadati</taxon>
        <taxon>Myxococcota</taxon>
        <taxon>Polyangia</taxon>
        <taxon>Polyangiales</taxon>
        <taxon>Polyangiaceae</taxon>
        <taxon>Sorangium</taxon>
    </lineage>
</organism>